<dbReference type="OrthoDB" id="9798693at2"/>
<dbReference type="AlphaFoldDB" id="A0A5B0E1D5"/>
<evidence type="ECO:0000313" key="3">
    <source>
        <dbReference type="EMBL" id="KAA0971600.1"/>
    </source>
</evidence>
<proteinExistence type="predicted"/>
<gene>
    <name evidence="3" type="ORF">FPY71_00205</name>
</gene>
<dbReference type="InterPro" id="IPR014567">
    <property type="entry name" value="UCP031900"/>
</dbReference>
<reference evidence="3 4" key="1">
    <citation type="submission" date="2019-08" db="EMBL/GenBank/DDBJ databases">
        <title>Aureimonas fodiniaquatilis sp. nov., isolated from a coal mine wastewater.</title>
        <authorList>
            <person name="Kim W."/>
        </authorList>
    </citation>
    <scope>NUCLEOTIDE SEQUENCE [LARGE SCALE GENOMIC DNA]</scope>
    <source>
        <strain evidence="3 4">CAU 1482</strain>
    </source>
</reference>
<keyword evidence="1" id="KW-0732">Signal</keyword>
<protein>
    <recommendedName>
        <fullName evidence="2">Phytase-like domain-containing protein</fullName>
    </recommendedName>
</protein>
<dbReference type="PIRSF" id="PIRSF031900">
    <property type="entry name" value="UCP031900"/>
    <property type="match status" value="1"/>
</dbReference>
<feature type="signal peptide" evidence="1">
    <location>
        <begin position="1"/>
        <end position="22"/>
    </location>
</feature>
<evidence type="ECO:0000259" key="2">
    <source>
        <dbReference type="Pfam" id="PF13449"/>
    </source>
</evidence>
<dbReference type="InterPro" id="IPR027372">
    <property type="entry name" value="Phytase-like_dom"/>
</dbReference>
<dbReference type="Proteomes" id="UP000324738">
    <property type="component" value="Unassembled WGS sequence"/>
</dbReference>
<comment type="caution">
    <text evidence="3">The sequence shown here is derived from an EMBL/GenBank/DDBJ whole genome shotgun (WGS) entry which is preliminary data.</text>
</comment>
<evidence type="ECO:0000313" key="4">
    <source>
        <dbReference type="Proteomes" id="UP000324738"/>
    </source>
</evidence>
<feature type="chain" id="PRO_5022789258" description="Phytase-like domain-containing protein" evidence="1">
    <location>
        <begin position="23"/>
        <end position="349"/>
    </location>
</feature>
<evidence type="ECO:0000256" key="1">
    <source>
        <dbReference type="SAM" id="SignalP"/>
    </source>
</evidence>
<feature type="domain" description="Phytase-like" evidence="2">
    <location>
        <begin position="61"/>
        <end position="326"/>
    </location>
</feature>
<dbReference type="Pfam" id="PF13449">
    <property type="entry name" value="Phytase-like"/>
    <property type="match status" value="1"/>
</dbReference>
<organism evidence="3 4">
    <name type="scientific">Aureimonas fodinaquatilis</name>
    <dbReference type="NCBI Taxonomy" id="2565783"/>
    <lineage>
        <taxon>Bacteria</taxon>
        <taxon>Pseudomonadati</taxon>
        <taxon>Pseudomonadota</taxon>
        <taxon>Alphaproteobacteria</taxon>
        <taxon>Hyphomicrobiales</taxon>
        <taxon>Aurantimonadaceae</taxon>
        <taxon>Aureimonas</taxon>
    </lineage>
</organism>
<accession>A0A5B0E1D5</accession>
<name>A0A5B0E1D5_9HYPH</name>
<dbReference type="EMBL" id="VTWH01000001">
    <property type="protein sequence ID" value="KAA0971600.1"/>
    <property type="molecule type" value="Genomic_DNA"/>
</dbReference>
<sequence length="349" mass="37488">MRMRLTLFCLSAALVLHQPVQAAGKAVTVAATPIEQFRPGHDQTRFGAFDYIGGFSFRAPNVHGISGLRFLDNARQAFLSVSDLGYWFTGRIRRADDGTPIGIDAAQLAPILDRDGMSSARKTSSDAEGLAIHDGMVLVAFERDHRIEVFDRADPLLSRPLAGVPLIIPHNELRSNQGIEAVAFAPPGGALRGAAIAISEQSIDSHGNLFAAILGRPVAAAKGYVEANPDHSGIFTVLRQPPWHVTDAAFLPTGDLLLLERRYEGFGQLGMRLRCISGTALKPGRLVSGAVLMEVDGSYAIDNMEALDVAVDATGQIVIAIASDDNASFFQRNLYLEFRLAEDTPACPA</sequence>
<keyword evidence="4" id="KW-1185">Reference proteome</keyword>